<dbReference type="PATRIC" id="fig|1121015.4.peg.640"/>
<dbReference type="Proteomes" id="UP000029385">
    <property type="component" value="Unassembled WGS sequence"/>
</dbReference>
<comment type="similarity">
    <text evidence="1">Belongs to the N-Me-Phe pilin family.</text>
</comment>
<evidence type="ECO:0000313" key="3">
    <source>
        <dbReference type="Proteomes" id="UP000029385"/>
    </source>
</evidence>
<dbReference type="EMBL" id="AVCI01000001">
    <property type="protein sequence ID" value="KFN45052.1"/>
    <property type="molecule type" value="Genomic_DNA"/>
</dbReference>
<dbReference type="Gene3D" id="3.30.700.10">
    <property type="entry name" value="Glycoprotein, Type 4 Pilin"/>
    <property type="match status" value="1"/>
</dbReference>
<name>A0A091B0G9_9GAMM</name>
<dbReference type="InterPro" id="IPR001082">
    <property type="entry name" value="Pilin"/>
</dbReference>
<evidence type="ECO:0000313" key="2">
    <source>
        <dbReference type="EMBL" id="KFN45052.1"/>
    </source>
</evidence>
<protein>
    <recommendedName>
        <fullName evidence="4">Pilin</fullName>
    </recommendedName>
</protein>
<comment type="caution">
    <text evidence="2">The sequence shown here is derived from an EMBL/GenBank/DDBJ whole genome shotgun (WGS) entry which is preliminary data.</text>
</comment>
<proteinExistence type="inferred from homology"/>
<organism evidence="2 3">
    <name type="scientific">Arenimonas oryziterrae DSM 21050 = YC6267</name>
    <dbReference type="NCBI Taxonomy" id="1121015"/>
    <lineage>
        <taxon>Bacteria</taxon>
        <taxon>Pseudomonadati</taxon>
        <taxon>Pseudomonadota</taxon>
        <taxon>Gammaproteobacteria</taxon>
        <taxon>Lysobacterales</taxon>
        <taxon>Lysobacteraceae</taxon>
        <taxon>Arenimonas</taxon>
    </lineage>
</organism>
<dbReference type="SUPFAM" id="SSF54523">
    <property type="entry name" value="Pili subunits"/>
    <property type="match status" value="1"/>
</dbReference>
<dbReference type="RefSeq" id="WP_022969219.1">
    <property type="nucleotide sequence ID" value="NZ_ATVD01000002.1"/>
</dbReference>
<reference evidence="2 3" key="1">
    <citation type="submission" date="2013-09" db="EMBL/GenBank/DDBJ databases">
        <title>Genome sequencing of Arenimonas oryziterrae.</title>
        <authorList>
            <person name="Chen F."/>
            <person name="Wang G."/>
        </authorList>
    </citation>
    <scope>NUCLEOTIDE SEQUENCE [LARGE SCALE GENOMIC DNA]</scope>
    <source>
        <strain evidence="2 3">YC6267</strain>
    </source>
</reference>
<sequence length="186" mass="20016">MKQFAIVFSAVLIAMLLSLLAYDQFIVKPRTEAAVQSASVDLSTTREQAQAIAADLDASVKKSVADSQEAMQAQASEADRRRLAVDALMRAQMFRVALTEYYQTNGEWPANAQQAGLESASAYAGGAVTGIEVGAHGVVIIKINNAFTPASQIVFEPKTHATGMVDWRCSVQGSDELRRYLLACKG</sequence>
<accession>A0A091B0G9</accession>
<dbReference type="InterPro" id="IPR045584">
    <property type="entry name" value="Pilin-like"/>
</dbReference>
<gene>
    <name evidence="2" type="ORF">N789_03255</name>
</gene>
<dbReference type="AlphaFoldDB" id="A0A091B0G9"/>
<dbReference type="STRING" id="1121015.GCA_000420545_01596"/>
<evidence type="ECO:0000256" key="1">
    <source>
        <dbReference type="ARBA" id="ARBA00005233"/>
    </source>
</evidence>
<dbReference type="OrthoDB" id="6058724at2"/>
<evidence type="ECO:0008006" key="4">
    <source>
        <dbReference type="Google" id="ProtNLM"/>
    </source>
</evidence>
<dbReference type="Pfam" id="PF00114">
    <property type="entry name" value="Pilin"/>
    <property type="match status" value="1"/>
</dbReference>
<dbReference type="GO" id="GO:0007155">
    <property type="term" value="P:cell adhesion"/>
    <property type="evidence" value="ECO:0007669"/>
    <property type="project" value="InterPro"/>
</dbReference>
<dbReference type="GO" id="GO:0009289">
    <property type="term" value="C:pilus"/>
    <property type="evidence" value="ECO:0007669"/>
    <property type="project" value="InterPro"/>
</dbReference>
<keyword evidence="3" id="KW-1185">Reference proteome</keyword>